<keyword evidence="6" id="KW-0472">Membrane</keyword>
<dbReference type="InterPro" id="IPR001611">
    <property type="entry name" value="Leu-rich_rpt"/>
</dbReference>
<dbReference type="SMART" id="SM00364">
    <property type="entry name" value="LRR_BAC"/>
    <property type="match status" value="10"/>
</dbReference>
<evidence type="ECO:0000313" key="8">
    <source>
        <dbReference type="Proteomes" id="UP000639338"/>
    </source>
</evidence>
<dbReference type="GO" id="GO:0048468">
    <property type="term" value="P:cell development"/>
    <property type="evidence" value="ECO:0007669"/>
    <property type="project" value="UniProtKB-ARBA"/>
</dbReference>
<reference evidence="7 8" key="1">
    <citation type="submission" date="2020-08" db="EMBL/GenBank/DDBJ databases">
        <title>Aphidius gifuensis genome sequencing and assembly.</title>
        <authorList>
            <person name="Du Z."/>
        </authorList>
    </citation>
    <scope>NUCLEOTIDE SEQUENCE [LARGE SCALE GENOMIC DNA]</scope>
    <source>
        <strain evidence="7">YNYX2018</strain>
        <tissue evidence="7">Adults</tissue>
    </source>
</reference>
<accession>A0A834XJK8</accession>
<dbReference type="FunFam" id="3.80.10.10:FF:001164">
    <property type="entry name" value="GH01279p"/>
    <property type="match status" value="2"/>
</dbReference>
<dbReference type="OrthoDB" id="1111193at2759"/>
<dbReference type="Gene3D" id="3.80.10.10">
    <property type="entry name" value="Ribonuclease Inhibitor"/>
    <property type="match status" value="8"/>
</dbReference>
<dbReference type="GO" id="GO:0005615">
    <property type="term" value="C:extracellular space"/>
    <property type="evidence" value="ECO:0007669"/>
    <property type="project" value="TreeGrafter"/>
</dbReference>
<dbReference type="InterPro" id="IPR003591">
    <property type="entry name" value="Leu-rich_rpt_typical-subtyp"/>
</dbReference>
<gene>
    <name evidence="7" type="ORF">HCN44_003070</name>
</gene>
<evidence type="ECO:0000256" key="1">
    <source>
        <dbReference type="ARBA" id="ARBA00004236"/>
    </source>
</evidence>
<dbReference type="SMART" id="SM00365">
    <property type="entry name" value="LRR_SD22"/>
    <property type="match status" value="14"/>
</dbReference>
<evidence type="ECO:0000256" key="6">
    <source>
        <dbReference type="ARBA" id="ARBA00023136"/>
    </source>
</evidence>
<dbReference type="PRINTS" id="PR00019">
    <property type="entry name" value="LEURICHRPT"/>
</dbReference>
<dbReference type="SUPFAM" id="SSF52058">
    <property type="entry name" value="L domain-like"/>
    <property type="match status" value="3"/>
</dbReference>
<keyword evidence="5" id="KW-0677">Repeat</keyword>
<dbReference type="FunFam" id="3.80.10.10:FF:001167">
    <property type="entry name" value="Chaoptin"/>
    <property type="match status" value="1"/>
</dbReference>
<organism evidence="7 8">
    <name type="scientific">Aphidius gifuensis</name>
    <name type="common">Parasitoid wasp</name>
    <dbReference type="NCBI Taxonomy" id="684658"/>
    <lineage>
        <taxon>Eukaryota</taxon>
        <taxon>Metazoa</taxon>
        <taxon>Ecdysozoa</taxon>
        <taxon>Arthropoda</taxon>
        <taxon>Hexapoda</taxon>
        <taxon>Insecta</taxon>
        <taxon>Pterygota</taxon>
        <taxon>Neoptera</taxon>
        <taxon>Endopterygota</taxon>
        <taxon>Hymenoptera</taxon>
        <taxon>Apocrita</taxon>
        <taxon>Ichneumonoidea</taxon>
        <taxon>Braconidae</taxon>
        <taxon>Aphidiinae</taxon>
        <taxon>Aphidius</taxon>
    </lineage>
</organism>
<comment type="subcellular location">
    <subcellularLocation>
        <location evidence="1">Cell membrane</location>
    </subcellularLocation>
</comment>
<sequence length="1327" mass="152891">MRNIMNENLSGLLLYGMPRRTANISNNEISWNNINLTIIGNNITAVIEIHCSFPKGNNLCGLVKLDYGMMIINLILIFWTSMIQTHELPVEYPPCYFNPLCTCSKAIPDLGIVNCDNVPMPMIPHPINSSKVFMLQLGNNGLRHIQPQFLMNTGLYNLQIRYNPLSDIPDEAFLGLERSLWELELPYNKLVRVPSRSFRHLQKLKLLDLTGNQISSISADNWRGLENSLHYLRLGKNTIDRLPADAFSGLTVLEILDLRDNDLWEIDSSVFRDGIPHLTHLYLNGNQLTSIPYSQVSNLKRIKVLDLSYNRIYKMTHIQNEAEIRGLQISLDTLRLDWNQIEILTAGSFQHFFNVNKTYLSGNPLTIVEEGTFKNSKIRELYFIDCDLTEMTSSNLKGLEFSLELLDLSGNNITDLPNNIFQEFDFLRTLNFRENKITKISPVKVFASFQYSLYNIDLSGKINGIISLQDLRHMRNLRYLSLSKLSQTTLGPDDFNEFGMDIKELHIIQSNINEIKNHAFTNVRAFSEVGHSLQILKLAHALSMNEIPSKSFKDLTNLQYLDMSNNKIRTMPDNSFHFLKRIKKIELQDNEISEIKKGTFQGDIHSTLEEIDFSFNRISNLQIHTFVDLSSMSLINLADNNIENINRRAFMNMNRLKYINLRGNKIKLIADESFQNLPDLEFLDLSYNKLTEFDFGWFDQVGTLSSFKVNSSHNSIIKLKIELSTLSTPNSMYFTSGGIIQSNIRVLDLSHNNITEIDKFYFRPVEYSLTHLYLSNNQLTNMTQLIFGNLAHLQWLDLRFNDIMEIDYDCFKNTNNIQLLLLSHNNIMDIPSESFRILKKLRILDLSYNKLRALPDNMFSDIYLESLDLSHNQFMRLPTKTLFGSASQSLAYLNIAWNLISGVHTTDAISRLRSLIYLDLSYNRLVRLDDGVFSELKNLNYLDLSHNKQLILETRGRTFHGLEDTLLILGLSNISLLSVPELPFHNLRHLYLASNELATIPAELASNLSSLHELDLSHNDLTVVPLITHTLFELKKFNLAYNPITIITNTSFLGPADSLVELDIRKLPLIIFESGAICKAGKLRTLSITAYTDIKNFNLPNLLEHNHGLRNLLIDIHNDTNLERQMKGLFPTKLFNFTFTGKKFNTIDKYILKGMKSPHLHFTLYNTSVKKISSDIFLIPKTVRNITIYLNNNELSTLENPSNGYKPGVEDKKFLMGLIMAGSHVQCDCNIGWIEGWQRKQRQYREDRCSNFPHRRYNFEIDEDNEYSCWDNGWDDDLREAFCSNKNNIPVLNALKDDIECGWSTASTNKFNYKFIIYIFSLIIIHI</sequence>
<protein>
    <recommendedName>
        <fullName evidence="9">Chaoptin</fullName>
    </recommendedName>
</protein>
<dbReference type="PROSITE" id="PS51450">
    <property type="entry name" value="LRR"/>
    <property type="match status" value="11"/>
</dbReference>
<keyword evidence="2" id="KW-1003">Cell membrane</keyword>
<dbReference type="SMART" id="SM00369">
    <property type="entry name" value="LRR_TYP"/>
    <property type="match status" value="26"/>
</dbReference>
<dbReference type="PANTHER" id="PTHR24373">
    <property type="entry name" value="SLIT RELATED LEUCINE-RICH REPEAT NEURONAL PROTEIN"/>
    <property type="match status" value="1"/>
</dbReference>
<keyword evidence="3" id="KW-0433">Leucine-rich repeat</keyword>
<evidence type="ECO:0000256" key="3">
    <source>
        <dbReference type="ARBA" id="ARBA00022614"/>
    </source>
</evidence>
<evidence type="ECO:0000256" key="4">
    <source>
        <dbReference type="ARBA" id="ARBA00022729"/>
    </source>
</evidence>
<comment type="caution">
    <text evidence="7">The sequence shown here is derived from an EMBL/GenBank/DDBJ whole genome shotgun (WGS) entry which is preliminary data.</text>
</comment>
<evidence type="ECO:0000256" key="5">
    <source>
        <dbReference type="ARBA" id="ARBA00022737"/>
    </source>
</evidence>
<dbReference type="Proteomes" id="UP000639338">
    <property type="component" value="Unassembled WGS sequence"/>
</dbReference>
<evidence type="ECO:0000313" key="7">
    <source>
        <dbReference type="EMBL" id="KAF7987308.1"/>
    </source>
</evidence>
<dbReference type="GO" id="GO:0031012">
    <property type="term" value="C:extracellular matrix"/>
    <property type="evidence" value="ECO:0007669"/>
    <property type="project" value="TreeGrafter"/>
</dbReference>
<evidence type="ECO:0008006" key="9">
    <source>
        <dbReference type="Google" id="ProtNLM"/>
    </source>
</evidence>
<proteinExistence type="predicted"/>
<dbReference type="Pfam" id="PF00560">
    <property type="entry name" value="LRR_1"/>
    <property type="match status" value="1"/>
</dbReference>
<evidence type="ECO:0000256" key="2">
    <source>
        <dbReference type="ARBA" id="ARBA00022475"/>
    </source>
</evidence>
<dbReference type="GO" id="GO:0005886">
    <property type="term" value="C:plasma membrane"/>
    <property type="evidence" value="ECO:0007669"/>
    <property type="project" value="UniProtKB-SubCell"/>
</dbReference>
<dbReference type="InterPro" id="IPR050328">
    <property type="entry name" value="Dev_Immune_Receptor"/>
</dbReference>
<name>A0A834XJK8_APHGI</name>
<dbReference type="SUPFAM" id="SSF52047">
    <property type="entry name" value="RNI-like"/>
    <property type="match status" value="1"/>
</dbReference>
<dbReference type="InterPro" id="IPR032675">
    <property type="entry name" value="LRR_dom_sf"/>
</dbReference>
<dbReference type="Pfam" id="PF13855">
    <property type="entry name" value="LRR_8"/>
    <property type="match status" value="7"/>
</dbReference>
<dbReference type="Pfam" id="PF13516">
    <property type="entry name" value="LRR_6"/>
    <property type="match status" value="1"/>
</dbReference>
<dbReference type="PANTHER" id="PTHR24373:SF370">
    <property type="entry name" value="FISH-LIPS, ISOFORM E"/>
    <property type="match status" value="1"/>
</dbReference>
<dbReference type="EMBL" id="JACMRX010000006">
    <property type="protein sequence ID" value="KAF7987308.1"/>
    <property type="molecule type" value="Genomic_DNA"/>
</dbReference>
<keyword evidence="8" id="KW-1185">Reference proteome</keyword>
<keyword evidence="4" id="KW-0732">Signal</keyword>